<dbReference type="InterPro" id="IPR050201">
    <property type="entry name" value="Bacterial_glucokinase"/>
</dbReference>
<keyword evidence="1 3" id="KW-0808">Transferase</keyword>
<dbReference type="RefSeq" id="WP_135801750.1">
    <property type="nucleotide sequence ID" value="NZ_SRPF01000001.1"/>
</dbReference>
<reference evidence="5 6" key="1">
    <citation type="submission" date="2019-04" db="EMBL/GenBank/DDBJ databases">
        <authorList>
            <person name="Park S."/>
            <person name="Yoon J.-H."/>
        </authorList>
    </citation>
    <scope>NUCLEOTIDE SEQUENCE [LARGE SCALE GENOMIC DNA]</scope>
    <source>
        <strain evidence="5 6">HJM-18</strain>
    </source>
</reference>
<dbReference type="GO" id="GO:0006096">
    <property type="term" value="P:glycolytic process"/>
    <property type="evidence" value="ECO:0007669"/>
    <property type="project" value="UniProtKB-UniRule"/>
</dbReference>
<evidence type="ECO:0000256" key="4">
    <source>
        <dbReference type="RuleBase" id="RU004046"/>
    </source>
</evidence>
<sequence>MIADYDSLVGDIGGANARFALVKAGQLDPESIRMMACRDYQGLDNAIYEYFRQVGGAAARDACLAVAATPSGASSDSARVTMTNSHWRFDIEHVRRQFGWEKLRLINDYTAMALGIPHVRPDRLVRICGGPGNERRPRLVIGPGTGLGVSALVPSRNGWLALMTEGGHVDFAATNDTELSLLKILRNHFGRVSAERVLSGPGLLNLYRAHGEMQGLPATLSEPEDVTKAALAGSDPLAGQTLEHFCEILGRVAGNAALTLGSTGGVYLCGGILPGMIDFLKQSRFKQAFTDKGRMGPMLERMPVYVVTERHTGLFGAAAALTNPEIQNASDDYR</sequence>
<dbReference type="EMBL" id="SRPF01000001">
    <property type="protein sequence ID" value="TGN41365.1"/>
    <property type="molecule type" value="Genomic_DNA"/>
</dbReference>
<dbReference type="GO" id="GO:0005524">
    <property type="term" value="F:ATP binding"/>
    <property type="evidence" value="ECO:0007669"/>
    <property type="project" value="UniProtKB-UniRule"/>
</dbReference>
<evidence type="ECO:0000256" key="1">
    <source>
        <dbReference type="ARBA" id="ARBA00022679"/>
    </source>
</evidence>
<dbReference type="CDD" id="cd24008">
    <property type="entry name" value="ASKHA_NBD_GLK"/>
    <property type="match status" value="1"/>
</dbReference>
<name>A0A4Z1BTH4_9GAMM</name>
<dbReference type="PANTHER" id="PTHR47690">
    <property type="entry name" value="GLUCOKINASE"/>
    <property type="match status" value="1"/>
</dbReference>
<dbReference type="PANTHER" id="PTHR47690:SF1">
    <property type="entry name" value="GLUCOKINASE"/>
    <property type="match status" value="1"/>
</dbReference>
<keyword evidence="2 3" id="KW-0418">Kinase</keyword>
<keyword evidence="3" id="KW-0324">Glycolysis</keyword>
<dbReference type="EC" id="2.7.1.2" evidence="3"/>
<gene>
    <name evidence="3 5" type="primary">glk</name>
    <name evidence="5" type="ORF">E5Q11_02125</name>
</gene>
<dbReference type="SUPFAM" id="SSF53067">
    <property type="entry name" value="Actin-like ATPase domain"/>
    <property type="match status" value="1"/>
</dbReference>
<dbReference type="GO" id="GO:0005829">
    <property type="term" value="C:cytosol"/>
    <property type="evidence" value="ECO:0007669"/>
    <property type="project" value="TreeGrafter"/>
</dbReference>
<dbReference type="AlphaFoldDB" id="A0A4Z1BTH4"/>
<comment type="similarity">
    <text evidence="3 4">Belongs to the bacterial glucokinase family.</text>
</comment>
<dbReference type="HAMAP" id="MF_00524">
    <property type="entry name" value="Glucokinase"/>
    <property type="match status" value="1"/>
</dbReference>
<organism evidence="5 6">
    <name type="scientific">Marinobacter confluentis</name>
    <dbReference type="NCBI Taxonomy" id="1697557"/>
    <lineage>
        <taxon>Bacteria</taxon>
        <taxon>Pseudomonadati</taxon>
        <taxon>Pseudomonadota</taxon>
        <taxon>Gammaproteobacteria</taxon>
        <taxon>Pseudomonadales</taxon>
        <taxon>Marinobacteraceae</taxon>
        <taxon>Marinobacter</taxon>
    </lineage>
</organism>
<keyword evidence="3" id="KW-0067">ATP-binding</keyword>
<dbReference type="Gene3D" id="3.30.420.40">
    <property type="match status" value="1"/>
</dbReference>
<dbReference type="Gene3D" id="3.40.367.20">
    <property type="match status" value="1"/>
</dbReference>
<dbReference type="Proteomes" id="UP000298325">
    <property type="component" value="Unassembled WGS sequence"/>
</dbReference>
<dbReference type="NCBIfam" id="TIGR00749">
    <property type="entry name" value="glk"/>
    <property type="match status" value="1"/>
</dbReference>
<keyword evidence="3" id="KW-0547">Nucleotide-binding</keyword>
<comment type="caution">
    <text evidence="5">The sequence shown here is derived from an EMBL/GenBank/DDBJ whole genome shotgun (WGS) entry which is preliminary data.</text>
</comment>
<evidence type="ECO:0000313" key="6">
    <source>
        <dbReference type="Proteomes" id="UP000298325"/>
    </source>
</evidence>
<comment type="subcellular location">
    <subcellularLocation>
        <location evidence="3">Cytoplasm</location>
    </subcellularLocation>
</comment>
<dbReference type="InterPro" id="IPR043129">
    <property type="entry name" value="ATPase_NBD"/>
</dbReference>
<keyword evidence="6" id="KW-1185">Reference proteome</keyword>
<evidence type="ECO:0000256" key="2">
    <source>
        <dbReference type="ARBA" id="ARBA00022777"/>
    </source>
</evidence>
<dbReference type="InterPro" id="IPR003836">
    <property type="entry name" value="Glucokinase"/>
</dbReference>
<dbReference type="GO" id="GO:0004340">
    <property type="term" value="F:glucokinase activity"/>
    <property type="evidence" value="ECO:0007669"/>
    <property type="project" value="UniProtKB-UniRule"/>
</dbReference>
<comment type="caution">
    <text evidence="3">Lacks conserved residue(s) required for the propagation of feature annotation.</text>
</comment>
<comment type="catalytic activity">
    <reaction evidence="3">
        <text>D-glucose + ATP = D-glucose 6-phosphate + ADP + H(+)</text>
        <dbReference type="Rhea" id="RHEA:17825"/>
        <dbReference type="ChEBI" id="CHEBI:4167"/>
        <dbReference type="ChEBI" id="CHEBI:15378"/>
        <dbReference type="ChEBI" id="CHEBI:30616"/>
        <dbReference type="ChEBI" id="CHEBI:61548"/>
        <dbReference type="ChEBI" id="CHEBI:456216"/>
        <dbReference type="EC" id="2.7.1.2"/>
    </reaction>
</comment>
<dbReference type="OrthoDB" id="9800595at2"/>
<accession>A0A4Z1BTH4</accession>
<keyword evidence="3" id="KW-0963">Cytoplasm</keyword>
<dbReference type="NCBIfam" id="NF009073">
    <property type="entry name" value="PRK12408.1"/>
    <property type="match status" value="1"/>
</dbReference>
<dbReference type="GO" id="GO:0005536">
    <property type="term" value="F:D-glucose binding"/>
    <property type="evidence" value="ECO:0007669"/>
    <property type="project" value="InterPro"/>
</dbReference>
<evidence type="ECO:0000256" key="3">
    <source>
        <dbReference type="HAMAP-Rule" id="MF_00524"/>
    </source>
</evidence>
<proteinExistence type="inferred from homology"/>
<protein>
    <recommendedName>
        <fullName evidence="3">Glucokinase</fullName>
        <ecNumber evidence="3">2.7.1.2</ecNumber>
    </recommendedName>
    <alternativeName>
        <fullName evidence="3">Glucose kinase</fullName>
    </alternativeName>
</protein>
<dbReference type="Pfam" id="PF02685">
    <property type="entry name" value="Glucokinase"/>
    <property type="match status" value="1"/>
</dbReference>
<evidence type="ECO:0000313" key="5">
    <source>
        <dbReference type="EMBL" id="TGN41365.1"/>
    </source>
</evidence>